<organism evidence="2 3">
    <name type="scientific">Rousettus aegyptiacus</name>
    <name type="common">Egyptian fruit bat</name>
    <name type="synonym">Pteropus aegyptiacus</name>
    <dbReference type="NCBI Taxonomy" id="9407"/>
    <lineage>
        <taxon>Eukaryota</taxon>
        <taxon>Metazoa</taxon>
        <taxon>Chordata</taxon>
        <taxon>Craniata</taxon>
        <taxon>Vertebrata</taxon>
        <taxon>Euteleostomi</taxon>
        <taxon>Mammalia</taxon>
        <taxon>Eutheria</taxon>
        <taxon>Laurasiatheria</taxon>
        <taxon>Chiroptera</taxon>
        <taxon>Yinpterochiroptera</taxon>
        <taxon>Pteropodoidea</taxon>
        <taxon>Pteropodidae</taxon>
        <taxon>Rousettinae</taxon>
        <taxon>Rousettus</taxon>
    </lineage>
</organism>
<keyword evidence="3" id="KW-1185">Reference proteome</keyword>
<name>A0A7J8FJW7_ROUAE</name>
<feature type="compositionally biased region" description="Basic residues" evidence="1">
    <location>
        <begin position="94"/>
        <end position="104"/>
    </location>
</feature>
<comment type="caution">
    <text evidence="2">The sequence shown here is derived from an EMBL/GenBank/DDBJ whole genome shotgun (WGS) entry which is preliminary data.</text>
</comment>
<evidence type="ECO:0000313" key="2">
    <source>
        <dbReference type="EMBL" id="KAF6447442.1"/>
    </source>
</evidence>
<proteinExistence type="predicted"/>
<feature type="compositionally biased region" description="Pro residues" evidence="1">
    <location>
        <begin position="80"/>
        <end position="93"/>
    </location>
</feature>
<protein>
    <submittedName>
        <fullName evidence="2">Uncharacterized protein</fullName>
    </submittedName>
</protein>
<gene>
    <name evidence="2" type="ORF">HJG63_011903</name>
</gene>
<feature type="region of interest" description="Disordered" evidence="1">
    <location>
        <begin position="48"/>
        <end position="104"/>
    </location>
</feature>
<evidence type="ECO:0000256" key="1">
    <source>
        <dbReference type="SAM" id="MobiDB-lite"/>
    </source>
</evidence>
<dbReference type="EMBL" id="JACASE010000007">
    <property type="protein sequence ID" value="KAF6447442.1"/>
    <property type="molecule type" value="Genomic_DNA"/>
</dbReference>
<dbReference type="Proteomes" id="UP000593571">
    <property type="component" value="Unassembled WGS sequence"/>
</dbReference>
<accession>A0A7J8FJW7</accession>
<dbReference type="AlphaFoldDB" id="A0A7J8FJW7"/>
<evidence type="ECO:0000313" key="3">
    <source>
        <dbReference type="Proteomes" id="UP000593571"/>
    </source>
</evidence>
<sequence>MCGVSCMTTDISMFPFQNPNTPCYWPGLDAESLSRNTEPFPAGFDKLSSRPQAPRFSAQASGSCTLSPVPILPHSRHSPPRPQPYLPRNCPLPPKHRRRSADHFSVHWRRKREVEQKSLKNTVIPPKFHREERGFSGTPTSHQMGVLGGLITWG</sequence>
<reference evidence="2 3" key="1">
    <citation type="journal article" date="2020" name="Nature">
        <title>Six reference-quality genomes reveal evolution of bat adaptations.</title>
        <authorList>
            <person name="Jebb D."/>
            <person name="Huang Z."/>
            <person name="Pippel M."/>
            <person name="Hughes G.M."/>
            <person name="Lavrichenko K."/>
            <person name="Devanna P."/>
            <person name="Winkler S."/>
            <person name="Jermiin L.S."/>
            <person name="Skirmuntt E.C."/>
            <person name="Katzourakis A."/>
            <person name="Burkitt-Gray L."/>
            <person name="Ray D.A."/>
            <person name="Sullivan K.A.M."/>
            <person name="Roscito J.G."/>
            <person name="Kirilenko B.M."/>
            <person name="Davalos L.M."/>
            <person name="Corthals A.P."/>
            <person name="Power M.L."/>
            <person name="Jones G."/>
            <person name="Ransome R.D."/>
            <person name="Dechmann D.K.N."/>
            <person name="Locatelli A.G."/>
            <person name="Puechmaille S.J."/>
            <person name="Fedrigo O."/>
            <person name="Jarvis E.D."/>
            <person name="Hiller M."/>
            <person name="Vernes S.C."/>
            <person name="Myers E.W."/>
            <person name="Teeling E.C."/>
        </authorList>
    </citation>
    <scope>NUCLEOTIDE SEQUENCE [LARGE SCALE GENOMIC DNA]</scope>
    <source>
        <strain evidence="2">MRouAeg1</strain>
        <tissue evidence="2">Muscle</tissue>
    </source>
</reference>